<dbReference type="EMBL" id="JAJSOF020000005">
    <property type="protein sequence ID" value="KAJ4448423.1"/>
    <property type="molecule type" value="Genomic_DNA"/>
</dbReference>
<name>A0ABQ8TP05_PERAM</name>
<sequence length="207" mass="23014">MAGLCEGGNEPSGSLKAISSIRQNASYEVYEEVGCISSDDSTRRVDIVIIDRQKDKGVILDPTIRFEMYEQQPQERRWTIPRGDPDQRRGVPHPGTTSREDDGGASGPISSLPRDCPGRAALRREQCDSDVRFELTTSVPQEGGPRVGQRGLRGALWDGARRREVRGKGVRGEGVCARIFCLPREAEKSLEVEESRIRTFEATSLWL</sequence>
<organism evidence="2 3">
    <name type="scientific">Periplaneta americana</name>
    <name type="common">American cockroach</name>
    <name type="synonym">Blatta americana</name>
    <dbReference type="NCBI Taxonomy" id="6978"/>
    <lineage>
        <taxon>Eukaryota</taxon>
        <taxon>Metazoa</taxon>
        <taxon>Ecdysozoa</taxon>
        <taxon>Arthropoda</taxon>
        <taxon>Hexapoda</taxon>
        <taxon>Insecta</taxon>
        <taxon>Pterygota</taxon>
        <taxon>Neoptera</taxon>
        <taxon>Polyneoptera</taxon>
        <taxon>Dictyoptera</taxon>
        <taxon>Blattodea</taxon>
        <taxon>Blattoidea</taxon>
        <taxon>Blattidae</taxon>
        <taxon>Blattinae</taxon>
        <taxon>Periplaneta</taxon>
    </lineage>
</organism>
<feature type="compositionally biased region" description="Basic and acidic residues" evidence="1">
    <location>
        <begin position="73"/>
        <end position="89"/>
    </location>
</feature>
<accession>A0ABQ8TP05</accession>
<proteinExistence type="predicted"/>
<evidence type="ECO:0000313" key="3">
    <source>
        <dbReference type="Proteomes" id="UP001148838"/>
    </source>
</evidence>
<comment type="caution">
    <text evidence="2">The sequence shown here is derived from an EMBL/GenBank/DDBJ whole genome shotgun (WGS) entry which is preliminary data.</text>
</comment>
<protein>
    <submittedName>
        <fullName evidence="2">Uncharacterized protein</fullName>
    </submittedName>
</protein>
<reference evidence="2 3" key="1">
    <citation type="journal article" date="2022" name="Allergy">
        <title>Genome assembly and annotation of Periplaneta americana reveal a comprehensive cockroach allergen profile.</title>
        <authorList>
            <person name="Wang L."/>
            <person name="Xiong Q."/>
            <person name="Saelim N."/>
            <person name="Wang L."/>
            <person name="Nong W."/>
            <person name="Wan A.T."/>
            <person name="Shi M."/>
            <person name="Liu X."/>
            <person name="Cao Q."/>
            <person name="Hui J.H.L."/>
            <person name="Sookrung N."/>
            <person name="Leung T.F."/>
            <person name="Tungtrongchitr A."/>
            <person name="Tsui S.K.W."/>
        </authorList>
    </citation>
    <scope>NUCLEOTIDE SEQUENCE [LARGE SCALE GENOMIC DNA]</scope>
    <source>
        <strain evidence="2">PWHHKU_190912</strain>
    </source>
</reference>
<gene>
    <name evidence="2" type="ORF">ANN_10439</name>
</gene>
<evidence type="ECO:0000313" key="2">
    <source>
        <dbReference type="EMBL" id="KAJ4448423.1"/>
    </source>
</evidence>
<dbReference type="Proteomes" id="UP001148838">
    <property type="component" value="Unassembled WGS sequence"/>
</dbReference>
<evidence type="ECO:0000256" key="1">
    <source>
        <dbReference type="SAM" id="MobiDB-lite"/>
    </source>
</evidence>
<feature type="region of interest" description="Disordered" evidence="1">
    <location>
        <begin position="71"/>
        <end position="117"/>
    </location>
</feature>
<keyword evidence="3" id="KW-1185">Reference proteome</keyword>